<reference evidence="2" key="2">
    <citation type="submission" date="2020-10" db="UniProtKB">
        <authorList>
            <consortium name="WormBaseParasite"/>
        </authorList>
    </citation>
    <scope>IDENTIFICATION</scope>
</reference>
<proteinExistence type="predicted"/>
<sequence>MSNYLITVVMPKKIYSSIPFAPHVGLLHAYVRHYPELEQHIAGLSAIRVSPPATMQKALNGITAVFNMAAAATDIAVFQNEYSSCRSARMILYKTQLMVHAYLQSVMSSGSQPIIATNAFGKYKIRYSVNRNATLVVSPTDDVKAAVKRFGDDRPPFGYCFTAFLVKVC</sequence>
<dbReference type="Proteomes" id="UP000492821">
    <property type="component" value="Unassembled WGS sequence"/>
</dbReference>
<name>A0A7E4W6B5_PANRE</name>
<evidence type="ECO:0000313" key="2">
    <source>
        <dbReference type="WBParaSite" id="Pan_g7898.t1"/>
    </source>
</evidence>
<reference evidence="1" key="1">
    <citation type="journal article" date="2013" name="Genetics">
        <title>The draft genome and transcriptome of Panagrellus redivivus are shaped by the harsh demands of a free-living lifestyle.</title>
        <authorList>
            <person name="Srinivasan J."/>
            <person name="Dillman A.R."/>
            <person name="Macchietto M.G."/>
            <person name="Heikkinen L."/>
            <person name="Lakso M."/>
            <person name="Fracchia K.M."/>
            <person name="Antoshechkin I."/>
            <person name="Mortazavi A."/>
            <person name="Wong G."/>
            <person name="Sternberg P.W."/>
        </authorList>
    </citation>
    <scope>NUCLEOTIDE SEQUENCE [LARGE SCALE GENOMIC DNA]</scope>
    <source>
        <strain evidence="1">MT8872</strain>
    </source>
</reference>
<accession>A0A7E4W6B5</accession>
<keyword evidence="1" id="KW-1185">Reference proteome</keyword>
<dbReference type="WBParaSite" id="Pan_g7898.t1">
    <property type="protein sequence ID" value="Pan_g7898.t1"/>
    <property type="gene ID" value="Pan_g7898"/>
</dbReference>
<protein>
    <submittedName>
        <fullName evidence="2">WS_DGAT_C domain-containing protein</fullName>
    </submittedName>
</protein>
<dbReference type="AlphaFoldDB" id="A0A7E4W6B5"/>
<organism evidence="1 2">
    <name type="scientific">Panagrellus redivivus</name>
    <name type="common">Microworm</name>
    <dbReference type="NCBI Taxonomy" id="6233"/>
    <lineage>
        <taxon>Eukaryota</taxon>
        <taxon>Metazoa</taxon>
        <taxon>Ecdysozoa</taxon>
        <taxon>Nematoda</taxon>
        <taxon>Chromadorea</taxon>
        <taxon>Rhabditida</taxon>
        <taxon>Tylenchina</taxon>
        <taxon>Panagrolaimomorpha</taxon>
        <taxon>Panagrolaimoidea</taxon>
        <taxon>Panagrolaimidae</taxon>
        <taxon>Panagrellus</taxon>
    </lineage>
</organism>
<evidence type="ECO:0000313" key="1">
    <source>
        <dbReference type="Proteomes" id="UP000492821"/>
    </source>
</evidence>